<dbReference type="EMBL" id="CP046916">
    <property type="protein sequence ID" value="QGZ66391.1"/>
    <property type="molecule type" value="Genomic_DNA"/>
</dbReference>
<dbReference type="KEGG" id="pacs:FAZ98_31900"/>
<dbReference type="SUPFAM" id="SSF47413">
    <property type="entry name" value="lambda repressor-like DNA-binding domains"/>
    <property type="match status" value="1"/>
</dbReference>
<dbReference type="GO" id="GO:0003677">
    <property type="term" value="F:DNA binding"/>
    <property type="evidence" value="ECO:0007669"/>
    <property type="project" value="InterPro"/>
</dbReference>
<sequence>MDIQHIVLELKRLGMTQAEIAASVHCAQSTISEIQNGKIGKARPSYQLVTDLQQLLRQRQIEANEITDVESSDDVQPPIGGSSGKEKLARAATI</sequence>
<dbReference type="AlphaFoldDB" id="A0A7Z2GQZ5"/>
<dbReference type="Proteomes" id="UP000433577">
    <property type="component" value="Chromosome 4"/>
</dbReference>
<gene>
    <name evidence="2" type="ORF">FAZ98_31405</name>
    <name evidence="3" type="ORF">FAZ98_31900</name>
</gene>
<dbReference type="InterPro" id="IPR001387">
    <property type="entry name" value="Cro/C1-type_HTH"/>
</dbReference>
<dbReference type="RefSeq" id="WP_158957598.1">
    <property type="nucleotide sequence ID" value="NZ_CP046916.1"/>
</dbReference>
<dbReference type="EMBL" id="CP046916">
    <property type="protein sequence ID" value="QGZ66303.1"/>
    <property type="molecule type" value="Genomic_DNA"/>
</dbReference>
<dbReference type="OrthoDB" id="9111866at2"/>
<dbReference type="InterPro" id="IPR010982">
    <property type="entry name" value="Lambda_DNA-bd_dom_sf"/>
</dbReference>
<evidence type="ECO:0000313" key="3">
    <source>
        <dbReference type="EMBL" id="QGZ66391.1"/>
    </source>
</evidence>
<dbReference type="KEGG" id="pacs:FAZ98_31405"/>
<dbReference type="Gene3D" id="1.10.260.40">
    <property type="entry name" value="lambda repressor-like DNA-binding domains"/>
    <property type="match status" value="1"/>
</dbReference>
<feature type="region of interest" description="Disordered" evidence="1">
    <location>
        <begin position="67"/>
        <end position="94"/>
    </location>
</feature>
<name>A0A7Z2GQZ5_9BURK</name>
<protein>
    <recommendedName>
        <fullName evidence="5">HTH cro/C1-type domain-containing protein</fullName>
    </recommendedName>
</protein>
<dbReference type="CDD" id="cd00093">
    <property type="entry name" value="HTH_XRE"/>
    <property type="match status" value="1"/>
</dbReference>
<reference evidence="2 4" key="1">
    <citation type="submission" date="2019-12" db="EMBL/GenBank/DDBJ databases">
        <title>Paraburkholderia acidiphila 7Q-K02 sp. nov and Paraburkholderia acidisoli DHF22 sp. nov., two strains isolated from forest soil.</title>
        <authorList>
            <person name="Gao Z."/>
            <person name="Qiu L."/>
        </authorList>
    </citation>
    <scope>NUCLEOTIDE SEQUENCE [LARGE SCALE GENOMIC DNA]</scope>
    <source>
        <strain evidence="2 4">DHF22</strain>
    </source>
</reference>
<feature type="compositionally biased region" description="Basic and acidic residues" evidence="1">
    <location>
        <begin position="84"/>
        <end position="94"/>
    </location>
</feature>
<proteinExistence type="predicted"/>
<evidence type="ECO:0000313" key="4">
    <source>
        <dbReference type="Proteomes" id="UP000433577"/>
    </source>
</evidence>
<keyword evidence="4" id="KW-1185">Reference proteome</keyword>
<evidence type="ECO:0000256" key="1">
    <source>
        <dbReference type="SAM" id="MobiDB-lite"/>
    </source>
</evidence>
<evidence type="ECO:0008006" key="5">
    <source>
        <dbReference type="Google" id="ProtNLM"/>
    </source>
</evidence>
<accession>A0A7Z2GQZ5</accession>
<organism evidence="2 4">
    <name type="scientific">Paraburkholderia acidisoli</name>
    <dbReference type="NCBI Taxonomy" id="2571748"/>
    <lineage>
        <taxon>Bacteria</taxon>
        <taxon>Pseudomonadati</taxon>
        <taxon>Pseudomonadota</taxon>
        <taxon>Betaproteobacteria</taxon>
        <taxon>Burkholderiales</taxon>
        <taxon>Burkholderiaceae</taxon>
        <taxon>Paraburkholderia</taxon>
    </lineage>
</organism>
<evidence type="ECO:0000313" key="2">
    <source>
        <dbReference type="EMBL" id="QGZ66303.1"/>
    </source>
</evidence>